<dbReference type="Proteomes" id="UP000246351">
    <property type="component" value="Unassembled WGS sequence"/>
</dbReference>
<dbReference type="NCBIfam" id="NF010349">
    <property type="entry name" value="PRK13777.1"/>
    <property type="match status" value="1"/>
</dbReference>
<dbReference type="STRING" id="937773.SPSINT_1582"/>
<dbReference type="PANTHER" id="PTHR33164">
    <property type="entry name" value="TRANSCRIPTIONAL REGULATOR, MARR FAMILY"/>
    <property type="match status" value="1"/>
</dbReference>
<dbReference type="EMBL" id="QQPC01000099">
    <property type="protein sequence ID" value="REA80303.1"/>
    <property type="molecule type" value="Genomic_DNA"/>
</dbReference>
<dbReference type="SMART" id="SM00347">
    <property type="entry name" value="HTH_MARR"/>
    <property type="match status" value="1"/>
</dbReference>
<evidence type="ECO:0000256" key="1">
    <source>
        <dbReference type="ARBA" id="ARBA00023125"/>
    </source>
</evidence>
<evidence type="ECO:0000313" key="10">
    <source>
        <dbReference type="Proteomes" id="UP000600220"/>
    </source>
</evidence>
<dbReference type="AlphaFoldDB" id="A0A166PG78"/>
<dbReference type="InterPro" id="IPR000835">
    <property type="entry name" value="HTH_MarR-typ"/>
</dbReference>
<dbReference type="Proteomes" id="UP000600220">
    <property type="component" value="Unassembled WGS sequence"/>
</dbReference>
<dbReference type="EMBL" id="QEIV01000778">
    <property type="protein sequence ID" value="PWZ98339.1"/>
    <property type="molecule type" value="Genomic_DNA"/>
</dbReference>
<evidence type="ECO:0000313" key="9">
    <source>
        <dbReference type="Proteomes" id="UP000256409"/>
    </source>
</evidence>
<dbReference type="SUPFAM" id="SSF46785">
    <property type="entry name" value="Winged helix' DNA-binding domain"/>
    <property type="match status" value="1"/>
</dbReference>
<dbReference type="PANTHER" id="PTHR33164:SF58">
    <property type="entry name" value="DNA-BINDING TRANSCRIPTIONAL REPRESSOR SCOC"/>
    <property type="match status" value="1"/>
</dbReference>
<reference evidence="7 8" key="1">
    <citation type="journal article" date="2018" name="Vet. Microbiol.">
        <title>Clonal diversity and geographic distribution of methicillin-resistant Staphylococcus pseudintermedius from Australian animals: Discovery of novel sequence types.</title>
        <authorList>
            <person name="Worthing K.A."/>
            <person name="Abraham S."/>
            <person name="Coombs G.W."/>
            <person name="Pang S."/>
            <person name="Saputra S."/>
            <person name="Jordan D."/>
            <person name="Trott D.J."/>
            <person name="Norris J.M."/>
        </authorList>
    </citation>
    <scope>NUCLEOTIDE SEQUENCE [LARGE SCALE GENOMIC DNA]</scope>
    <source>
        <strain evidence="4 8">ST525 1</strain>
        <strain evidence="5 7">ST71 3</strain>
    </source>
</reference>
<dbReference type="eggNOG" id="COG1846">
    <property type="taxonomic scope" value="Bacteria"/>
</dbReference>
<proteinExistence type="predicted"/>
<reference evidence="6" key="2">
    <citation type="journal article" date="2018" name="Vet. Microbiol.">
        <title>Methicillin-resistant staphylococci amongst veterinary personnel, personnel-owned pets, patients and the hospital environment of two small animal veterinary hospitals.</title>
        <authorList>
            <person name="Worthing K.A."/>
            <person name="Brown J."/>
            <person name="Gerber L."/>
            <person name="Abraham S."/>
            <person name="Trott D."/>
            <person name="Norris J.M."/>
        </authorList>
    </citation>
    <scope>NUCLEOTIDE SEQUENCE</scope>
    <source>
        <strain evidence="6">ST496-2</strain>
    </source>
</reference>
<dbReference type="GO" id="GO:0006950">
    <property type="term" value="P:response to stress"/>
    <property type="evidence" value="ECO:0007669"/>
    <property type="project" value="TreeGrafter"/>
</dbReference>
<evidence type="ECO:0000259" key="2">
    <source>
        <dbReference type="PROSITE" id="PS50995"/>
    </source>
</evidence>
<dbReference type="GeneID" id="93823212"/>
<dbReference type="InterPro" id="IPR036390">
    <property type="entry name" value="WH_DNA-bd_sf"/>
</dbReference>
<protein>
    <submittedName>
        <fullName evidence="5">HTH-type transcriptional regulator Hpr</fullName>
    </submittedName>
</protein>
<dbReference type="PROSITE" id="PS50995">
    <property type="entry name" value="HTH_MARR_2"/>
    <property type="match status" value="1"/>
</dbReference>
<dbReference type="GO" id="GO:0003700">
    <property type="term" value="F:DNA-binding transcription factor activity"/>
    <property type="evidence" value="ECO:0007669"/>
    <property type="project" value="InterPro"/>
</dbReference>
<gene>
    <name evidence="4" type="ORF">DD902_07450</name>
    <name evidence="5" type="ORF">DD924_08655</name>
    <name evidence="6" type="ORF">DV961_11970</name>
    <name evidence="3" type="ORF">EGV54_11280</name>
</gene>
<evidence type="ECO:0000313" key="5">
    <source>
        <dbReference type="EMBL" id="PWZ98339.1"/>
    </source>
</evidence>
<evidence type="ECO:0000313" key="7">
    <source>
        <dbReference type="Proteomes" id="UP000246351"/>
    </source>
</evidence>
<evidence type="ECO:0000313" key="6">
    <source>
        <dbReference type="EMBL" id="REA80303.1"/>
    </source>
</evidence>
<dbReference type="OMA" id="NEHHILG"/>
<keyword evidence="1" id="KW-0238">DNA-binding</keyword>
<dbReference type="EMBL" id="AAXKXX010000021">
    <property type="protein sequence ID" value="EGQ4385642.1"/>
    <property type="molecule type" value="Genomic_DNA"/>
</dbReference>
<evidence type="ECO:0000313" key="8">
    <source>
        <dbReference type="Proteomes" id="UP000246800"/>
    </source>
</evidence>
<dbReference type="InterPro" id="IPR039422">
    <property type="entry name" value="MarR/SlyA-like"/>
</dbReference>
<dbReference type="RefSeq" id="WP_014613551.1">
    <property type="nucleotide sequence ID" value="NZ_AP019372.1"/>
</dbReference>
<organism evidence="5 7">
    <name type="scientific">Staphylococcus pseudintermedius</name>
    <dbReference type="NCBI Taxonomy" id="283734"/>
    <lineage>
        <taxon>Bacteria</taxon>
        <taxon>Bacillati</taxon>
        <taxon>Bacillota</taxon>
        <taxon>Bacilli</taxon>
        <taxon>Bacillales</taxon>
        <taxon>Staphylococcaceae</taxon>
        <taxon>Staphylococcus</taxon>
        <taxon>Staphylococcus intermedius group</taxon>
    </lineage>
</organism>
<dbReference type="InterPro" id="IPR036388">
    <property type="entry name" value="WH-like_DNA-bd_sf"/>
</dbReference>
<reference evidence="9" key="3">
    <citation type="journal article" date="2018" name="Vet. Microbiol.">
        <title>Molecular epidemiology of methicillin-resistant staphylococci amongst veterinary personnel, personnel-owned pets, patients and the hospital environment of two companion animal veterinary hospitals.</title>
        <authorList>
            <person name="Worthing K.A."/>
            <person name="Brown J."/>
            <person name="Gerber L."/>
            <person name="Abraham S."/>
            <person name="Trott D."/>
            <person name="Norris J.M."/>
        </authorList>
    </citation>
    <scope>NUCLEOTIDE SEQUENCE [LARGE SCALE GENOMIC DNA]</scope>
    <source>
        <strain evidence="9">ST496-2</strain>
    </source>
</reference>
<dbReference type="Proteomes" id="UP000246800">
    <property type="component" value="Unassembled WGS sequence"/>
</dbReference>
<sequence length="176" mass="20619">MNDRQAQIEGMLYTHKIAMLSKVLWKNAESDWQRWLKKSGIAMNEHLILLTLYAFGRATISDISKYGVMHVSTAYNFAKRLEQQALLNMEKDHNDKRNTYITLTDKGKALVDEIFEQYDETQNKIYNASKDFQTEMFHLPSFSDVHYLVAKLHGKDFINDVNLCQSHIRENLLDEQ</sequence>
<evidence type="ECO:0000313" key="3">
    <source>
        <dbReference type="EMBL" id="EGQ4385642.1"/>
    </source>
</evidence>
<comment type="caution">
    <text evidence="5">The sequence shown here is derived from an EMBL/GenBank/DDBJ whole genome shotgun (WGS) entry which is preliminary data.</text>
</comment>
<keyword evidence="10" id="KW-1185">Reference proteome</keyword>
<accession>A0A166PG78</accession>
<dbReference type="GO" id="GO:0003677">
    <property type="term" value="F:DNA binding"/>
    <property type="evidence" value="ECO:0007669"/>
    <property type="project" value="UniProtKB-KW"/>
</dbReference>
<feature type="domain" description="HTH marR-type" evidence="2">
    <location>
        <begin position="10"/>
        <end position="154"/>
    </location>
</feature>
<dbReference type="OrthoDB" id="2393954at2"/>
<name>A0A166PG78_STAPS</name>
<evidence type="ECO:0000313" key="4">
    <source>
        <dbReference type="EMBL" id="PWZ74632.1"/>
    </source>
</evidence>
<dbReference type="Pfam" id="PF01047">
    <property type="entry name" value="MarR"/>
    <property type="match status" value="1"/>
</dbReference>
<dbReference type="EMBL" id="QEIT01000034">
    <property type="protein sequence ID" value="PWZ74632.1"/>
    <property type="molecule type" value="Genomic_DNA"/>
</dbReference>
<reference evidence="3 10" key="4">
    <citation type="submission" date="2018-11" db="EMBL/GenBank/DDBJ databases">
        <authorList>
            <consortium name="Veterinary Laboratory Investigation and Response Network"/>
        </authorList>
    </citation>
    <scope>NUCLEOTIDE SEQUENCE [LARGE SCALE GENOMIC DNA]</scope>
    <source>
        <strain evidence="3 10">SPSE-18-VL-LA-PA-Ryan-0021</strain>
    </source>
</reference>
<dbReference type="Gene3D" id="1.10.10.10">
    <property type="entry name" value="Winged helix-like DNA-binding domain superfamily/Winged helix DNA-binding domain"/>
    <property type="match status" value="1"/>
</dbReference>
<dbReference type="Proteomes" id="UP000256409">
    <property type="component" value="Unassembled WGS sequence"/>
</dbReference>